<dbReference type="AlphaFoldDB" id="A0AAJ1X5G6"/>
<dbReference type="Proteomes" id="UP001227162">
    <property type="component" value="Unassembled WGS sequence"/>
</dbReference>
<keyword evidence="2" id="KW-1185">Reference proteome</keyword>
<sequence>MTPTELMETYLNEVGGAGRLDLIETLAQEDMIDEANRAFGGPEGRAGLLAHVKGFRRAIGDVRYEIGPIAAGKCAAGEHAGADEVMAAWRFSGRHVGDWLGRTASGGPVSGDVISIFTLRDGLIAHYRLWLCAVFGEGEAREAVVFDSRDALRAAGKL</sequence>
<evidence type="ECO:0000313" key="2">
    <source>
        <dbReference type="Proteomes" id="UP001227162"/>
    </source>
</evidence>
<protein>
    <submittedName>
        <fullName evidence="1">Ester cyclase</fullName>
    </submittedName>
</protein>
<reference evidence="1" key="1">
    <citation type="submission" date="2022-07" db="EMBL/GenBank/DDBJ databases">
        <authorList>
            <person name="Otstavnykh N."/>
            <person name="Isaeva M."/>
            <person name="Bystritskaya E."/>
        </authorList>
    </citation>
    <scope>NUCLEOTIDE SEQUENCE</scope>
    <source>
        <strain evidence="1">10Alg 79</strain>
    </source>
</reference>
<organism evidence="1 2">
    <name type="scientific">Rhodalgimonas zhirmunskyi</name>
    <dbReference type="NCBI Taxonomy" id="2964767"/>
    <lineage>
        <taxon>Bacteria</taxon>
        <taxon>Pseudomonadati</taxon>
        <taxon>Pseudomonadota</taxon>
        <taxon>Alphaproteobacteria</taxon>
        <taxon>Rhodobacterales</taxon>
        <taxon>Roseobacteraceae</taxon>
        <taxon>Rhodalgimonas</taxon>
    </lineage>
</organism>
<gene>
    <name evidence="1" type="ORF">NOI20_14005</name>
</gene>
<dbReference type="Pfam" id="PF07366">
    <property type="entry name" value="SnoaL"/>
    <property type="match status" value="1"/>
</dbReference>
<reference evidence="1" key="2">
    <citation type="submission" date="2023-04" db="EMBL/GenBank/DDBJ databases">
        <title>'Rhodoalgimonas zhirmunskyi' gen. nov., isolated from a red alga.</title>
        <authorList>
            <person name="Nedashkovskaya O.I."/>
            <person name="Otstavnykh N.Y."/>
            <person name="Bystritskaya E.P."/>
            <person name="Balabanova L.A."/>
            <person name="Isaeva M.P."/>
        </authorList>
    </citation>
    <scope>NUCLEOTIDE SEQUENCE</scope>
    <source>
        <strain evidence="1">10Alg 79</strain>
    </source>
</reference>
<dbReference type="EMBL" id="JANFFA010000004">
    <property type="protein sequence ID" value="MDQ2095228.1"/>
    <property type="molecule type" value="Genomic_DNA"/>
</dbReference>
<comment type="caution">
    <text evidence="1">The sequence shown here is derived from an EMBL/GenBank/DDBJ whole genome shotgun (WGS) entry which is preliminary data.</text>
</comment>
<accession>A0AAJ1X5G6</accession>
<dbReference type="InterPro" id="IPR009959">
    <property type="entry name" value="Cyclase_SnoaL-like"/>
</dbReference>
<dbReference type="SUPFAM" id="SSF54427">
    <property type="entry name" value="NTF2-like"/>
    <property type="match status" value="1"/>
</dbReference>
<name>A0AAJ1X5G6_9RHOB</name>
<dbReference type="InterPro" id="IPR032710">
    <property type="entry name" value="NTF2-like_dom_sf"/>
</dbReference>
<dbReference type="RefSeq" id="WP_317626853.1">
    <property type="nucleotide sequence ID" value="NZ_JANFFA010000004.1"/>
</dbReference>
<dbReference type="Gene3D" id="3.10.450.50">
    <property type="match status" value="1"/>
</dbReference>
<evidence type="ECO:0000313" key="1">
    <source>
        <dbReference type="EMBL" id="MDQ2095228.1"/>
    </source>
</evidence>
<dbReference type="GO" id="GO:0030638">
    <property type="term" value="P:polyketide metabolic process"/>
    <property type="evidence" value="ECO:0007669"/>
    <property type="project" value="InterPro"/>
</dbReference>
<proteinExistence type="predicted"/>